<keyword evidence="8" id="KW-1185">Reference proteome</keyword>
<dbReference type="EMBL" id="LSRX01001211">
    <property type="protein sequence ID" value="OLP82243.1"/>
    <property type="molecule type" value="Genomic_DNA"/>
</dbReference>
<accession>A0A1Q9CH30</accession>
<evidence type="ECO:0000313" key="7">
    <source>
        <dbReference type="EMBL" id="OLP82243.1"/>
    </source>
</evidence>
<dbReference type="Pfam" id="PF02652">
    <property type="entry name" value="Lactate_perm"/>
    <property type="match status" value="1"/>
</dbReference>
<reference evidence="7 8" key="1">
    <citation type="submission" date="2016-02" db="EMBL/GenBank/DDBJ databases">
        <title>Genome analysis of coral dinoflagellate symbionts highlights evolutionary adaptations to a symbiotic lifestyle.</title>
        <authorList>
            <person name="Aranda M."/>
            <person name="Li Y."/>
            <person name="Liew Y.J."/>
            <person name="Baumgarten S."/>
            <person name="Simakov O."/>
            <person name="Wilson M."/>
            <person name="Piel J."/>
            <person name="Ashoor H."/>
            <person name="Bougouffa S."/>
            <person name="Bajic V.B."/>
            <person name="Ryu T."/>
            <person name="Ravasi T."/>
            <person name="Bayer T."/>
            <person name="Micklem G."/>
            <person name="Kim H."/>
            <person name="Bhak J."/>
            <person name="Lajeunesse T.C."/>
            <person name="Voolstra C.R."/>
        </authorList>
    </citation>
    <scope>NUCLEOTIDE SEQUENCE [LARGE SCALE GENOMIC DNA]</scope>
    <source>
        <strain evidence="7 8">CCMP2467</strain>
    </source>
</reference>
<evidence type="ECO:0000256" key="1">
    <source>
        <dbReference type="ARBA" id="ARBA00004651"/>
    </source>
</evidence>
<dbReference type="InterPro" id="IPR003804">
    <property type="entry name" value="Lactate_perm"/>
</dbReference>
<keyword evidence="5" id="KW-1133">Transmembrane helix</keyword>
<proteinExistence type="predicted"/>
<evidence type="ECO:0000313" key="8">
    <source>
        <dbReference type="Proteomes" id="UP000186817"/>
    </source>
</evidence>
<name>A0A1Q9CH30_SYMMI</name>
<comment type="caution">
    <text evidence="7">The sequence shown here is derived from an EMBL/GenBank/DDBJ whole genome shotgun (WGS) entry which is preliminary data.</text>
</comment>
<keyword evidence="3" id="KW-1003">Cell membrane</keyword>
<dbReference type="PANTHER" id="PTHR30003">
    <property type="entry name" value="L-LACTATE PERMEASE"/>
    <property type="match status" value="1"/>
</dbReference>
<gene>
    <name evidence="7" type="ORF">AK812_SmicGene37119</name>
</gene>
<keyword evidence="2" id="KW-0813">Transport</keyword>
<keyword evidence="4" id="KW-0812">Transmembrane</keyword>
<comment type="subcellular location">
    <subcellularLocation>
        <location evidence="1">Cell membrane</location>
        <topology evidence="1">Multi-pass membrane protein</topology>
    </subcellularLocation>
</comment>
<protein>
    <submittedName>
        <fullName evidence="7">Putative L-lactate permease</fullName>
    </submittedName>
</protein>
<evidence type="ECO:0000256" key="2">
    <source>
        <dbReference type="ARBA" id="ARBA00022448"/>
    </source>
</evidence>
<evidence type="ECO:0000256" key="4">
    <source>
        <dbReference type="ARBA" id="ARBA00022692"/>
    </source>
</evidence>
<evidence type="ECO:0000256" key="5">
    <source>
        <dbReference type="ARBA" id="ARBA00022989"/>
    </source>
</evidence>
<dbReference type="AlphaFoldDB" id="A0A1Q9CH30"/>
<keyword evidence="6" id="KW-0472">Membrane</keyword>
<dbReference type="GO" id="GO:0015295">
    <property type="term" value="F:solute:proton symporter activity"/>
    <property type="evidence" value="ECO:0007669"/>
    <property type="project" value="TreeGrafter"/>
</dbReference>
<evidence type="ECO:0000256" key="6">
    <source>
        <dbReference type="ARBA" id="ARBA00023136"/>
    </source>
</evidence>
<dbReference type="OrthoDB" id="2266445at2759"/>
<evidence type="ECO:0000256" key="3">
    <source>
        <dbReference type="ARBA" id="ARBA00022475"/>
    </source>
</evidence>
<dbReference type="PANTHER" id="PTHR30003:SF0">
    <property type="entry name" value="GLYCOLATE PERMEASE GLCA-RELATED"/>
    <property type="match status" value="1"/>
</dbReference>
<dbReference type="Proteomes" id="UP000186817">
    <property type="component" value="Unassembled WGS sequence"/>
</dbReference>
<dbReference type="GO" id="GO:0015129">
    <property type="term" value="F:lactate transmembrane transporter activity"/>
    <property type="evidence" value="ECO:0007669"/>
    <property type="project" value="InterPro"/>
</dbReference>
<sequence>MLENGFMASKITWAILWEQWGVVERGAFLLVAVLPCLAASHVGKLSLKSDSYKTDFFKVVGNFANVGQDYRFVSSWAERQQEAAVPAPAAVALEAVEEHEEPVEQEKILEPENTLKDLIDLEAPAAGVHFVSGTIKVPSESQDDQLKAKNFSCRSLKDKAKNREVVLQKKALRYLSEHRSISVAPAKVVAAINQEEDIPQQLTVKVDDSHAEHFHNSVTVFDCVFRTMPLWLTVLLLILTRIEPLGLKSLLRVDEPEIVNGSLGTLGHLRISVVGRFSLTQILGTNLGWTYELLYIPFLLPFVAAGCASLLVFRKELETSPGTIIAGVAQRIKGPAVALSGALMLVELLRTSDALKDAPAAIIGTRLSETLSHGFVALSFPLGALGSFFSGSTTVSNLTFTQVQKVAADTLGISPTGLIGLQLCGASSGNAFCLSNIIAATAVIGLQVPEGMIVKRVLKPVCAQFIICTLVLLPFIYA</sequence>
<dbReference type="GO" id="GO:0005886">
    <property type="term" value="C:plasma membrane"/>
    <property type="evidence" value="ECO:0007669"/>
    <property type="project" value="UniProtKB-SubCell"/>
</dbReference>
<organism evidence="7 8">
    <name type="scientific">Symbiodinium microadriaticum</name>
    <name type="common">Dinoflagellate</name>
    <name type="synonym">Zooxanthella microadriatica</name>
    <dbReference type="NCBI Taxonomy" id="2951"/>
    <lineage>
        <taxon>Eukaryota</taxon>
        <taxon>Sar</taxon>
        <taxon>Alveolata</taxon>
        <taxon>Dinophyceae</taxon>
        <taxon>Suessiales</taxon>
        <taxon>Symbiodiniaceae</taxon>
        <taxon>Symbiodinium</taxon>
    </lineage>
</organism>